<accession>A0A7J6VHS4</accession>
<organism evidence="1 2">
    <name type="scientific">Thalictrum thalictroides</name>
    <name type="common">Rue-anemone</name>
    <name type="synonym">Anemone thalictroides</name>
    <dbReference type="NCBI Taxonomy" id="46969"/>
    <lineage>
        <taxon>Eukaryota</taxon>
        <taxon>Viridiplantae</taxon>
        <taxon>Streptophyta</taxon>
        <taxon>Embryophyta</taxon>
        <taxon>Tracheophyta</taxon>
        <taxon>Spermatophyta</taxon>
        <taxon>Magnoliopsida</taxon>
        <taxon>Ranunculales</taxon>
        <taxon>Ranunculaceae</taxon>
        <taxon>Thalictroideae</taxon>
        <taxon>Thalictrum</taxon>
    </lineage>
</organism>
<dbReference type="AlphaFoldDB" id="A0A7J6VHS4"/>
<comment type="caution">
    <text evidence="1">The sequence shown here is derived from an EMBL/GenBank/DDBJ whole genome shotgun (WGS) entry which is preliminary data.</text>
</comment>
<proteinExistence type="predicted"/>
<dbReference type="EMBL" id="JABWDY010031817">
    <property type="protein sequence ID" value="KAF5184649.1"/>
    <property type="molecule type" value="Genomic_DNA"/>
</dbReference>
<keyword evidence="2" id="KW-1185">Reference proteome</keyword>
<evidence type="ECO:0000313" key="2">
    <source>
        <dbReference type="Proteomes" id="UP000554482"/>
    </source>
</evidence>
<sequence length="122" mass="13277">MNTNPTYGILPPPMVNNDLFSNFALTPAIHDLPYHDNFYFTQDPSGGSEHISNSINGTNSSGTLILVDQDSRISPASSTTHIEEQESQEQVQLNLLNVEEVWLPFNGAMNSRTGVPKCGAGN</sequence>
<protein>
    <submittedName>
        <fullName evidence="1">Uncharacterized protein</fullName>
    </submittedName>
</protein>
<reference evidence="1 2" key="1">
    <citation type="submission" date="2020-06" db="EMBL/GenBank/DDBJ databases">
        <title>Transcriptomic and genomic resources for Thalictrum thalictroides and T. hernandezii: Facilitating candidate gene discovery in an emerging model plant lineage.</title>
        <authorList>
            <person name="Arias T."/>
            <person name="Riano-Pachon D.M."/>
            <person name="Di Stilio V.S."/>
        </authorList>
    </citation>
    <scope>NUCLEOTIDE SEQUENCE [LARGE SCALE GENOMIC DNA]</scope>
    <source>
        <strain evidence="2">cv. WT478/WT964</strain>
        <tissue evidence="1">Leaves</tissue>
    </source>
</reference>
<dbReference type="Proteomes" id="UP000554482">
    <property type="component" value="Unassembled WGS sequence"/>
</dbReference>
<evidence type="ECO:0000313" key="1">
    <source>
        <dbReference type="EMBL" id="KAF5184649.1"/>
    </source>
</evidence>
<name>A0A7J6VHS4_THATH</name>
<gene>
    <name evidence="1" type="ORF">FRX31_025757</name>
</gene>